<reference evidence="2" key="1">
    <citation type="journal article" date="2022" name="IScience">
        <title>Evolution of zygomycete secretomes and the origins of terrestrial fungal ecologies.</title>
        <authorList>
            <person name="Chang Y."/>
            <person name="Wang Y."/>
            <person name="Mondo S."/>
            <person name="Ahrendt S."/>
            <person name="Andreopoulos W."/>
            <person name="Barry K."/>
            <person name="Beard J."/>
            <person name="Benny G.L."/>
            <person name="Blankenship S."/>
            <person name="Bonito G."/>
            <person name="Cuomo C."/>
            <person name="Desiro A."/>
            <person name="Gervers K.A."/>
            <person name="Hundley H."/>
            <person name="Kuo A."/>
            <person name="LaButti K."/>
            <person name="Lang B.F."/>
            <person name="Lipzen A."/>
            <person name="O'Donnell K."/>
            <person name="Pangilinan J."/>
            <person name="Reynolds N."/>
            <person name="Sandor L."/>
            <person name="Smith M.E."/>
            <person name="Tsang A."/>
            <person name="Grigoriev I.V."/>
            <person name="Stajich J.E."/>
            <person name="Spatafora J.W."/>
        </authorList>
    </citation>
    <scope>NUCLEOTIDE SEQUENCE</scope>
    <source>
        <strain evidence="2">RSA 2281</strain>
    </source>
</reference>
<sequence length="285" mass="34102">MYITFDTRQFYFLDNRDNEHNDPSITTGVPDMLPKPEFMPSILVRSSDMKVVNGSQILKGYYALSYSWNQSGKIIYNTFRDRHIRVDKGKHKIIFSDDEDKIISPNKKNIIRSWNKIQNKHGDDVLNNTKYVKFEGIIQQICQQFNIKYIWYDQLCINQDDKEEKYQKIPHEYQYFKRLWTLEEAIKSKRQLLVGENTHIWTEDLYSLQELKILCQPFEELSVQEILYHAHKRTSTKDHDRVLALIHLFPDIIDLIKIDYDQPLKDLMIQFYGLLAKKDLNILLF</sequence>
<dbReference type="Proteomes" id="UP001209540">
    <property type="component" value="Unassembled WGS sequence"/>
</dbReference>
<dbReference type="InterPro" id="IPR010730">
    <property type="entry name" value="HET"/>
</dbReference>
<dbReference type="AlphaFoldDB" id="A0AAD5PKZ0"/>
<dbReference type="PANTHER" id="PTHR24148:SF73">
    <property type="entry name" value="HET DOMAIN PROTEIN (AFU_ORTHOLOGUE AFUA_8G01020)"/>
    <property type="match status" value="1"/>
</dbReference>
<dbReference type="EMBL" id="JAIXMP010000002">
    <property type="protein sequence ID" value="KAI9276647.1"/>
    <property type="molecule type" value="Genomic_DNA"/>
</dbReference>
<protein>
    <recommendedName>
        <fullName evidence="1">Heterokaryon incompatibility domain-containing protein</fullName>
    </recommendedName>
</protein>
<comment type="caution">
    <text evidence="2">The sequence shown here is derived from an EMBL/GenBank/DDBJ whole genome shotgun (WGS) entry which is preliminary data.</text>
</comment>
<evidence type="ECO:0000259" key="1">
    <source>
        <dbReference type="Pfam" id="PF06985"/>
    </source>
</evidence>
<feature type="domain" description="Heterokaryon incompatibility" evidence="1">
    <location>
        <begin position="61"/>
        <end position="169"/>
    </location>
</feature>
<name>A0AAD5PKZ0_9FUNG</name>
<keyword evidence="3" id="KW-1185">Reference proteome</keyword>
<gene>
    <name evidence="2" type="ORF">BDA99DRAFT_554610</name>
</gene>
<organism evidence="2 3">
    <name type="scientific">Phascolomyces articulosus</name>
    <dbReference type="NCBI Taxonomy" id="60185"/>
    <lineage>
        <taxon>Eukaryota</taxon>
        <taxon>Fungi</taxon>
        <taxon>Fungi incertae sedis</taxon>
        <taxon>Mucoromycota</taxon>
        <taxon>Mucoromycotina</taxon>
        <taxon>Mucoromycetes</taxon>
        <taxon>Mucorales</taxon>
        <taxon>Lichtheimiaceae</taxon>
        <taxon>Phascolomyces</taxon>
    </lineage>
</organism>
<reference evidence="2" key="2">
    <citation type="submission" date="2023-02" db="EMBL/GenBank/DDBJ databases">
        <authorList>
            <consortium name="DOE Joint Genome Institute"/>
            <person name="Mondo S.J."/>
            <person name="Chang Y."/>
            <person name="Wang Y."/>
            <person name="Ahrendt S."/>
            <person name="Andreopoulos W."/>
            <person name="Barry K."/>
            <person name="Beard J."/>
            <person name="Benny G.L."/>
            <person name="Blankenship S."/>
            <person name="Bonito G."/>
            <person name="Cuomo C."/>
            <person name="Desiro A."/>
            <person name="Gervers K.A."/>
            <person name="Hundley H."/>
            <person name="Kuo A."/>
            <person name="LaButti K."/>
            <person name="Lang B.F."/>
            <person name="Lipzen A."/>
            <person name="O'Donnell K."/>
            <person name="Pangilinan J."/>
            <person name="Reynolds N."/>
            <person name="Sandor L."/>
            <person name="Smith M.W."/>
            <person name="Tsang A."/>
            <person name="Grigoriev I.V."/>
            <person name="Stajich J.E."/>
            <person name="Spatafora J.W."/>
        </authorList>
    </citation>
    <scope>NUCLEOTIDE SEQUENCE</scope>
    <source>
        <strain evidence="2">RSA 2281</strain>
    </source>
</reference>
<dbReference type="Pfam" id="PF06985">
    <property type="entry name" value="HET"/>
    <property type="match status" value="1"/>
</dbReference>
<evidence type="ECO:0000313" key="2">
    <source>
        <dbReference type="EMBL" id="KAI9276647.1"/>
    </source>
</evidence>
<accession>A0AAD5PKZ0</accession>
<dbReference type="InterPro" id="IPR052895">
    <property type="entry name" value="HetReg/Transcr_Mod"/>
</dbReference>
<proteinExistence type="predicted"/>
<evidence type="ECO:0000313" key="3">
    <source>
        <dbReference type="Proteomes" id="UP001209540"/>
    </source>
</evidence>
<dbReference type="PANTHER" id="PTHR24148">
    <property type="entry name" value="ANKYRIN REPEAT DOMAIN-CONTAINING PROTEIN 39 HOMOLOG-RELATED"/>
    <property type="match status" value="1"/>
</dbReference>